<protein>
    <recommendedName>
        <fullName evidence="2">lysozyme</fullName>
        <ecNumber evidence="2">3.2.1.17</ecNumber>
    </recommendedName>
</protein>
<feature type="region of interest" description="Disordered" evidence="10">
    <location>
        <begin position="304"/>
        <end position="336"/>
    </location>
</feature>
<dbReference type="Proteomes" id="UP000285301">
    <property type="component" value="Unassembled WGS sequence"/>
</dbReference>
<feature type="disulfide bond" evidence="9">
    <location>
        <begin position="65"/>
        <end position="71"/>
    </location>
</feature>
<keyword evidence="5" id="KW-0378">Hydrolase</keyword>
<evidence type="ECO:0000256" key="10">
    <source>
        <dbReference type="SAM" id="MobiDB-lite"/>
    </source>
</evidence>
<accession>A0A443RFR5</accession>
<dbReference type="InterPro" id="IPR023346">
    <property type="entry name" value="Lysozyme-like_dom_sf"/>
</dbReference>
<keyword evidence="6" id="KW-0044">Antibiotic</keyword>
<dbReference type="STRING" id="1965070.A0A443RFR5"/>
<feature type="non-terminal residue" evidence="11">
    <location>
        <position position="1"/>
    </location>
</feature>
<reference evidence="11 13" key="1">
    <citation type="journal article" date="2018" name="Gigascience">
        <title>Genomes of trombidid mites reveal novel predicted allergens and laterally-transferred genes associated with secondary metabolism.</title>
        <authorList>
            <person name="Dong X."/>
            <person name="Chaisiri K."/>
            <person name="Xia D."/>
            <person name="Armstrong S.D."/>
            <person name="Fang Y."/>
            <person name="Donnelly M.J."/>
            <person name="Kadowaki T."/>
            <person name="McGarry J.W."/>
            <person name="Darby A.C."/>
            <person name="Makepeace B.L."/>
        </authorList>
    </citation>
    <scope>NUCLEOTIDE SEQUENCE [LARGE SCALE GENOMIC DNA]</scope>
    <source>
        <strain evidence="11">UoL-WK</strain>
    </source>
</reference>
<organism evidence="11 13">
    <name type="scientific">Dinothrombium tinctorium</name>
    <dbReference type="NCBI Taxonomy" id="1965070"/>
    <lineage>
        <taxon>Eukaryota</taxon>
        <taxon>Metazoa</taxon>
        <taxon>Ecdysozoa</taxon>
        <taxon>Arthropoda</taxon>
        <taxon>Chelicerata</taxon>
        <taxon>Arachnida</taxon>
        <taxon>Acari</taxon>
        <taxon>Acariformes</taxon>
        <taxon>Trombidiformes</taxon>
        <taxon>Prostigmata</taxon>
        <taxon>Anystina</taxon>
        <taxon>Parasitengona</taxon>
        <taxon>Trombidioidea</taxon>
        <taxon>Trombidiidae</taxon>
        <taxon>Dinothrombium</taxon>
    </lineage>
</organism>
<dbReference type="EMBL" id="NCKU01000801">
    <property type="protein sequence ID" value="RWS14107.1"/>
    <property type="molecule type" value="Genomic_DNA"/>
</dbReference>
<keyword evidence="3" id="KW-0929">Antimicrobial</keyword>
<evidence type="ECO:0000256" key="5">
    <source>
        <dbReference type="ARBA" id="ARBA00022801"/>
    </source>
</evidence>
<evidence type="ECO:0000313" key="11">
    <source>
        <dbReference type="EMBL" id="RWS14083.1"/>
    </source>
</evidence>
<dbReference type="InterPro" id="IPR008597">
    <property type="entry name" value="Invert_lysozyme"/>
</dbReference>
<dbReference type="Gene3D" id="1.10.530.10">
    <property type="match status" value="4"/>
</dbReference>
<keyword evidence="13" id="KW-1185">Reference proteome</keyword>
<feature type="region of interest" description="Disordered" evidence="10">
    <location>
        <begin position="379"/>
        <end position="482"/>
    </location>
</feature>
<evidence type="ECO:0000256" key="8">
    <source>
        <dbReference type="ARBA" id="ARBA00023295"/>
    </source>
</evidence>
<evidence type="ECO:0000313" key="12">
    <source>
        <dbReference type="EMBL" id="RWS14107.1"/>
    </source>
</evidence>
<dbReference type="PROSITE" id="PS51909">
    <property type="entry name" value="LYSOZYME_I"/>
    <property type="match status" value="3"/>
</dbReference>
<dbReference type="EMBL" id="NCKU01000806">
    <property type="protein sequence ID" value="RWS14083.1"/>
    <property type="molecule type" value="Genomic_DNA"/>
</dbReference>
<keyword evidence="8" id="KW-0326">Glycosidase</keyword>
<name>A0A443RFR5_9ACAR</name>
<keyword evidence="4" id="KW-0081">Bacteriolytic enzyme</keyword>
<feature type="disulfide bond" evidence="9">
    <location>
        <begin position="13"/>
        <end position="128"/>
    </location>
</feature>
<evidence type="ECO:0000256" key="3">
    <source>
        <dbReference type="ARBA" id="ARBA00022529"/>
    </source>
</evidence>
<reference evidence="11" key="2">
    <citation type="submission" date="2018-11" db="EMBL/GenBank/DDBJ databases">
        <title>Trombidioid mite genomics.</title>
        <authorList>
            <person name="Dong X."/>
        </authorList>
    </citation>
    <scope>NUCLEOTIDE SEQUENCE</scope>
    <source>
        <strain evidence="11">UoL-WK</strain>
    </source>
</reference>
<dbReference type="OrthoDB" id="6337871at2759"/>
<evidence type="ECO:0000313" key="13">
    <source>
        <dbReference type="Proteomes" id="UP000285301"/>
    </source>
</evidence>
<comment type="caution">
    <text evidence="11">The sequence shown here is derived from an EMBL/GenBank/DDBJ whole genome shotgun (WGS) entry which is preliminary data.</text>
</comment>
<feature type="non-terminal residue" evidence="11">
    <location>
        <position position="634"/>
    </location>
</feature>
<dbReference type="PANTHER" id="PTHR11195:SF13">
    <property type="entry name" value="INVERTEBRATE-TYPE LYSOZYME 2-RELATED"/>
    <property type="match status" value="1"/>
</dbReference>
<gene>
    <name evidence="12" type="ORF">B4U79_03252</name>
    <name evidence="11" type="ORF">B4U79_06234</name>
</gene>
<evidence type="ECO:0000256" key="4">
    <source>
        <dbReference type="ARBA" id="ARBA00022638"/>
    </source>
</evidence>
<evidence type="ECO:0000256" key="9">
    <source>
        <dbReference type="PIRSR" id="PIRSR608597-3"/>
    </source>
</evidence>
<dbReference type="GO" id="GO:0003796">
    <property type="term" value="F:lysozyme activity"/>
    <property type="evidence" value="ECO:0007669"/>
    <property type="project" value="UniProtKB-EC"/>
</dbReference>
<feature type="disulfide bond" evidence="9">
    <location>
        <begin position="27"/>
        <end position="37"/>
    </location>
</feature>
<feature type="disulfide bond" evidence="9">
    <location>
        <begin position="15"/>
        <end position="21"/>
    </location>
</feature>
<proteinExistence type="predicted"/>
<keyword evidence="7 9" id="KW-1015">Disulfide bond</keyword>
<dbReference type="AlphaFoldDB" id="A0A443RFR5"/>
<dbReference type="PANTHER" id="PTHR11195">
    <property type="entry name" value="DESTABILASE-RELATED"/>
    <property type="match status" value="1"/>
</dbReference>
<dbReference type="CDD" id="cd16890">
    <property type="entry name" value="lyz_i"/>
    <property type="match status" value="3"/>
</dbReference>
<dbReference type="PROSITE" id="PS00018">
    <property type="entry name" value="EF_HAND_1"/>
    <property type="match status" value="3"/>
</dbReference>
<evidence type="ECO:0000256" key="2">
    <source>
        <dbReference type="ARBA" id="ARBA00012732"/>
    </source>
</evidence>
<dbReference type="Pfam" id="PF05497">
    <property type="entry name" value="Destabilase"/>
    <property type="match status" value="3"/>
</dbReference>
<feature type="disulfide bond" evidence="9">
    <location>
        <begin position="10"/>
        <end position="95"/>
    </location>
</feature>
<evidence type="ECO:0000256" key="7">
    <source>
        <dbReference type="ARBA" id="ARBA00023157"/>
    </source>
</evidence>
<evidence type="ECO:0000256" key="6">
    <source>
        <dbReference type="ARBA" id="ARBA00023022"/>
    </source>
</evidence>
<evidence type="ECO:0000256" key="1">
    <source>
        <dbReference type="ARBA" id="ARBA00000632"/>
    </source>
</evidence>
<sequence>HSTVYITQECLDCICYASTGCDTTKGCHNAGPNSYFCGPFQISWAYWADAGKPGGTGAPHDFEKCLNSKKCAEQTVAGYMQKWAVDCNKDGVINCLDFAAIHKFGPNQCSTKSLLSTEYWNRFKETRCYSTHSSGPSRTISWTVYPSPNNSVYRPNVLKPLNVATSSFSAFKPVSRPSNTNPSNSLFISGEEPVSDNCLSCICEASSGCDLSQKCDSSFCGPYLISWAYWADGGKPGGDYVSCALNKKCAERAIQGYMSKWLSDCNSDGIIDCDDFAAIHKLGPTSCSSKSLFSSKYWRQYEQCSNPGTDPRQPHASNNAAIPYEPSSVERPSRPLRPTHNVIIESNNDAGVYFPNSFELPTPTLKPITIHVTHAIPQPFRPEQPAFNPSGSRQPNYENRPRAPPPRSVETHSTSRPSPTSPPRINPAIPARPDPHLVRPLIRPDPPRIQPSAAYPDSTRPPTNLVRPILNTPAPSPSRREPRINVNRNSVVIADDCLSCICEASSKCDENIGCSVALETKICGPYQISFEYWTEAGRPGYRGSGGDFENCANDKVCAGDCIRGYINKWASDCNGDGVIDCLDFAAIHKASSKCDPYVRCHTVATLAVLCGPYQITRNYWLAAGSPGKDSSNPF</sequence>
<dbReference type="GO" id="GO:0031640">
    <property type="term" value="P:killing of cells of another organism"/>
    <property type="evidence" value="ECO:0007669"/>
    <property type="project" value="UniProtKB-KW"/>
</dbReference>
<dbReference type="GO" id="GO:0042742">
    <property type="term" value="P:defense response to bacterium"/>
    <property type="evidence" value="ECO:0007669"/>
    <property type="project" value="UniProtKB-KW"/>
</dbReference>
<feature type="compositionally biased region" description="Polar residues" evidence="10">
    <location>
        <begin position="387"/>
        <end position="397"/>
    </location>
</feature>
<dbReference type="InterPro" id="IPR018247">
    <property type="entry name" value="EF_Hand_1_Ca_BS"/>
</dbReference>
<dbReference type="SUPFAM" id="SSF53955">
    <property type="entry name" value="Lysozyme-like"/>
    <property type="match status" value="1"/>
</dbReference>
<comment type="catalytic activity">
    <reaction evidence="1">
        <text>Hydrolysis of (1-&gt;4)-beta-linkages between N-acetylmuramic acid and N-acetyl-D-glucosamine residues in a peptidoglycan and between N-acetyl-D-glucosamine residues in chitodextrins.</text>
        <dbReference type="EC" id="3.2.1.17"/>
    </reaction>
</comment>
<dbReference type="EC" id="3.2.1.17" evidence="2"/>